<dbReference type="EMBL" id="LN877949">
    <property type="protein sequence ID" value="CUV04931.1"/>
    <property type="molecule type" value="Genomic_DNA"/>
</dbReference>
<proteinExistence type="predicted"/>
<evidence type="ECO:0000259" key="2">
    <source>
        <dbReference type="Pfam" id="PF11976"/>
    </source>
</evidence>
<reference evidence="3" key="2">
    <citation type="submission" date="2015-08" db="EMBL/GenBank/DDBJ databases">
        <authorList>
            <person name="Babu N.S."/>
            <person name="Beckwith C.J."/>
            <person name="Beseler K.G."/>
            <person name="Brison A."/>
            <person name="Carone J.V."/>
            <person name="Caskin T.P."/>
            <person name="Diamond M."/>
            <person name="Durham M.E."/>
            <person name="Foxe J.M."/>
            <person name="Go M."/>
            <person name="Henderson B.A."/>
            <person name="Jones I.B."/>
            <person name="McGettigan J.A."/>
            <person name="Micheletti S.J."/>
            <person name="Nasrallah M.E."/>
            <person name="Ortiz D."/>
            <person name="Piller C.R."/>
            <person name="Privatt S.R."/>
            <person name="Schneider S.L."/>
            <person name="Sharp S."/>
            <person name="Smith T.C."/>
            <person name="Stanton J.D."/>
            <person name="Ullery H.E."/>
            <person name="Wilson R.J."/>
            <person name="Serrano M.G."/>
            <person name="Buck G."/>
            <person name="Lee V."/>
            <person name="Wang Y."/>
            <person name="Carvalho R."/>
            <person name="Voegtly L."/>
            <person name="Shi R."/>
            <person name="Duckworth R."/>
            <person name="Johnson A."/>
            <person name="Loviza R."/>
            <person name="Walstead R."/>
            <person name="Shah Z."/>
            <person name="Kiflezghi M."/>
            <person name="Wade K."/>
            <person name="Ball S.L."/>
            <person name="Bradley K.W."/>
            <person name="Asai D.J."/>
            <person name="Bowman C.A."/>
            <person name="Russell D.A."/>
            <person name="Pope W.H."/>
            <person name="Jacobs-Sera D."/>
            <person name="Hendrix R.W."/>
            <person name="Hatfull G.F."/>
        </authorList>
    </citation>
    <scope>NUCLEOTIDE SEQUENCE [LARGE SCALE GENOMIC DNA]</scope>
</reference>
<dbReference type="EMBL" id="JTAI01000028">
    <property type="protein sequence ID" value="PPS92816.1"/>
    <property type="molecule type" value="Genomic_DNA"/>
</dbReference>
<organism evidence="3">
    <name type="scientific">Cryptosporidium hominis</name>
    <dbReference type="NCBI Taxonomy" id="237895"/>
    <lineage>
        <taxon>Eukaryota</taxon>
        <taxon>Sar</taxon>
        <taxon>Alveolata</taxon>
        <taxon>Apicomplexa</taxon>
        <taxon>Conoidasida</taxon>
        <taxon>Coccidia</taxon>
        <taxon>Eucoccidiorida</taxon>
        <taxon>Eimeriorina</taxon>
        <taxon>Cryptosporidiidae</taxon>
        <taxon>Cryptosporidium</taxon>
    </lineage>
</organism>
<reference evidence="4 5" key="1">
    <citation type="submission" date="2014-11" db="EMBL/GenBank/DDBJ databases">
        <title>Comparative genomic analysis of Cryptosporidium hominis reveals occurrence of genetic recombination in virulent subtypes.</title>
        <authorList>
            <person name="Guo Y."/>
            <person name="Tang K."/>
            <person name="Frace M."/>
            <person name="Li N."/>
            <person name="Roellig D.M."/>
            <person name="Sammons S."/>
            <person name="Knipe K."/>
            <person name="Rowe L."/>
            <person name="Feng Y."/>
            <person name="Xiao L."/>
        </authorList>
    </citation>
    <scope>NUCLEOTIDE SEQUENCE [LARGE SCALE GENOMIC DNA]</scope>
    <source>
        <strain evidence="4">30976</strain>
    </source>
</reference>
<dbReference type="InterPro" id="IPR022617">
    <property type="entry name" value="Rad60/SUMO-like_dom"/>
</dbReference>
<evidence type="ECO:0000256" key="1">
    <source>
        <dbReference type="SAM" id="MobiDB-lite"/>
    </source>
</evidence>
<dbReference type="VEuPathDB" id="CryptoDB:GY17_00002613"/>
<protein>
    <submittedName>
        <fullName evidence="4">Rad60/SUMO-like domain containing protein</fullName>
    </submittedName>
</protein>
<keyword evidence="5" id="KW-1185">Reference proteome</keyword>
<dbReference type="OrthoDB" id="372569at2759"/>
<dbReference type="Proteomes" id="UP000199752">
    <property type="component" value="Chromosome 3"/>
</dbReference>
<feature type="compositionally biased region" description="Basic and acidic residues" evidence="1">
    <location>
        <begin position="54"/>
        <end position="78"/>
    </location>
</feature>
<evidence type="ECO:0000313" key="5">
    <source>
        <dbReference type="Proteomes" id="UP001429100"/>
    </source>
</evidence>
<dbReference type="VEuPathDB" id="CryptoDB:CHUDEA3_900"/>
<dbReference type="Pfam" id="PF11976">
    <property type="entry name" value="Rad60-SLD"/>
    <property type="match status" value="1"/>
</dbReference>
<sequence>MEERNIEENNEDDDLFGEDIAFSKESVNRRLGKVQKRNRLTKKVCINKESQQNETREKISSNDNNHIEEDSDYEEFKPAARKKISRKEDTVLTIEKTQKKVGTKNEQVPQVITIEDEEREKSVIKLNVKVYKRKESDIIVIKTLVVALYRNDLVKKLVIYISKNLNPKPEKYLEDIKVYFDGDCVNMEMEIKEIGIEDEEQLEVKVPFECNWIK</sequence>
<dbReference type="Proteomes" id="UP001429100">
    <property type="component" value="Unassembled WGS sequence"/>
</dbReference>
<evidence type="ECO:0000313" key="3">
    <source>
        <dbReference type="EMBL" id="CUV04931.1"/>
    </source>
</evidence>
<dbReference type="VEuPathDB" id="CryptoDB:ChTU502y2012_389g0195"/>
<accession>A0A0S4TDY2</accession>
<reference evidence="4 5" key="3">
    <citation type="submission" date="2017-10" db="EMBL/GenBank/DDBJ databases">
        <title>Consistent, comparative and evidence-based genome annotation and re-annotation for the closely-related species, Cryptosporidium parvum, C. hominis and C. tyzzeri.</title>
        <authorList>
            <person name="Baptista R.P."/>
            <person name="Li Y."/>
            <person name="Sateriale A."/>
            <person name="Striepen B."/>
            <person name="Kissinger J.C."/>
        </authorList>
    </citation>
    <scope>NUCLEOTIDE SEQUENCE [LARGE SCALE GENOMIC DNA]</scope>
    <source>
        <strain evidence="4">30976</strain>
    </source>
</reference>
<name>A0A0S4TDY2_CRYHO</name>
<dbReference type="AlphaFoldDB" id="A0A0S4TDY2"/>
<gene>
    <name evidence="3" type="ORF">CHUDEA3_900</name>
    <name evidence="4" type="ORF">GY17_00002613</name>
</gene>
<dbReference type="VEuPathDB" id="CryptoDB:Chro.30119"/>
<feature type="region of interest" description="Disordered" evidence="1">
    <location>
        <begin position="45"/>
        <end position="79"/>
    </location>
</feature>
<feature type="domain" description="Rad60/SUMO-like" evidence="2">
    <location>
        <begin position="146"/>
        <end position="206"/>
    </location>
</feature>
<evidence type="ECO:0000313" key="4">
    <source>
        <dbReference type="EMBL" id="PPS92816.1"/>
    </source>
</evidence>